<dbReference type="AlphaFoldDB" id="A0A2T0WNY9"/>
<evidence type="ECO:0000256" key="3">
    <source>
        <dbReference type="ARBA" id="ARBA00022737"/>
    </source>
</evidence>
<dbReference type="PANTHER" id="PTHR43300:SF4">
    <property type="entry name" value="ACYL-[ACYL-CARRIER-PROTEIN]--UDP-N-ACETYLGLUCOSAMINE O-ACYLTRANSFERASE"/>
    <property type="match status" value="1"/>
</dbReference>
<keyword evidence="4" id="KW-0012">Acyltransferase</keyword>
<organism evidence="5 6">
    <name type="scientific">Mongoliibacter ruber</name>
    <dbReference type="NCBI Taxonomy" id="1750599"/>
    <lineage>
        <taxon>Bacteria</taxon>
        <taxon>Pseudomonadati</taxon>
        <taxon>Bacteroidota</taxon>
        <taxon>Cytophagia</taxon>
        <taxon>Cytophagales</taxon>
        <taxon>Cyclobacteriaceae</taxon>
        <taxon>Mongoliibacter</taxon>
    </lineage>
</organism>
<dbReference type="InterPro" id="IPR050179">
    <property type="entry name" value="Trans_hexapeptide_repeat"/>
</dbReference>
<dbReference type="InterPro" id="IPR001451">
    <property type="entry name" value="Hexapep"/>
</dbReference>
<dbReference type="CDD" id="cd03358">
    <property type="entry name" value="LbH_WxcM_N_like"/>
    <property type="match status" value="1"/>
</dbReference>
<dbReference type="PANTHER" id="PTHR43300">
    <property type="entry name" value="ACETYLTRANSFERASE"/>
    <property type="match status" value="1"/>
</dbReference>
<evidence type="ECO:0000256" key="4">
    <source>
        <dbReference type="ARBA" id="ARBA00023315"/>
    </source>
</evidence>
<dbReference type="GO" id="GO:0016746">
    <property type="term" value="F:acyltransferase activity"/>
    <property type="evidence" value="ECO:0007669"/>
    <property type="project" value="UniProtKB-KW"/>
</dbReference>
<dbReference type="Gene3D" id="2.160.10.10">
    <property type="entry name" value="Hexapeptide repeat proteins"/>
    <property type="match status" value="1"/>
</dbReference>
<keyword evidence="2 5" id="KW-0808">Transferase</keyword>
<proteinExistence type="inferred from homology"/>
<dbReference type="PROSITE" id="PS00101">
    <property type="entry name" value="HEXAPEP_TRANSFERASES"/>
    <property type="match status" value="1"/>
</dbReference>
<sequence length="182" mass="19489">MIHPLSDVQSAHIGTGTKVWQFAIVLKGAVIGQDCNINCHTLIESNAVIGDRVTVKPGVFIWDGVILEDDVMVGPNATFTNDKWPKSKNASYTQLPTKVKRGASIGANATILCGIEIGDFAMIGAGAVVTKNVPSRALMVGSPAKIAGWMNEDGTKMQQQGDHFVDNKGNKWSVIDSELKKL</sequence>
<dbReference type="InterPro" id="IPR011004">
    <property type="entry name" value="Trimer_LpxA-like_sf"/>
</dbReference>
<dbReference type="Pfam" id="PF00132">
    <property type="entry name" value="Hexapep"/>
    <property type="match status" value="2"/>
</dbReference>
<evidence type="ECO:0000313" key="5">
    <source>
        <dbReference type="EMBL" id="PRY88402.1"/>
    </source>
</evidence>
<gene>
    <name evidence="5" type="ORF">CLW00_10453</name>
</gene>
<keyword evidence="3" id="KW-0677">Repeat</keyword>
<dbReference type="EMBL" id="PVTR01000004">
    <property type="protein sequence ID" value="PRY88402.1"/>
    <property type="molecule type" value="Genomic_DNA"/>
</dbReference>
<evidence type="ECO:0000313" key="6">
    <source>
        <dbReference type="Proteomes" id="UP000238157"/>
    </source>
</evidence>
<comment type="similarity">
    <text evidence="1">Belongs to the transferase hexapeptide repeat family.</text>
</comment>
<evidence type="ECO:0000256" key="1">
    <source>
        <dbReference type="ARBA" id="ARBA00007274"/>
    </source>
</evidence>
<name>A0A2T0WNY9_9BACT</name>
<reference evidence="5 6" key="1">
    <citation type="submission" date="2018-03" db="EMBL/GenBank/DDBJ databases">
        <title>Genomic Encyclopedia of Archaeal and Bacterial Type Strains, Phase II (KMG-II): from individual species to whole genera.</title>
        <authorList>
            <person name="Goeker M."/>
        </authorList>
    </citation>
    <scope>NUCLEOTIDE SEQUENCE [LARGE SCALE GENOMIC DNA]</scope>
    <source>
        <strain evidence="5 6">DSM 27929</strain>
    </source>
</reference>
<keyword evidence="6" id="KW-1185">Reference proteome</keyword>
<evidence type="ECO:0000256" key="2">
    <source>
        <dbReference type="ARBA" id="ARBA00022679"/>
    </source>
</evidence>
<protein>
    <submittedName>
        <fullName evidence="5">Transferase family hexapeptide repeat protein</fullName>
    </submittedName>
</protein>
<comment type="caution">
    <text evidence="5">The sequence shown here is derived from an EMBL/GenBank/DDBJ whole genome shotgun (WGS) entry which is preliminary data.</text>
</comment>
<dbReference type="SUPFAM" id="SSF51161">
    <property type="entry name" value="Trimeric LpxA-like enzymes"/>
    <property type="match status" value="1"/>
</dbReference>
<accession>A0A2T0WNY9</accession>
<dbReference type="InterPro" id="IPR018357">
    <property type="entry name" value="Hexapep_transf_CS"/>
</dbReference>
<dbReference type="Proteomes" id="UP000238157">
    <property type="component" value="Unassembled WGS sequence"/>
</dbReference>